<evidence type="ECO:0000313" key="3">
    <source>
        <dbReference type="Proteomes" id="UP000018144"/>
    </source>
</evidence>
<evidence type="ECO:0000313" key="2">
    <source>
        <dbReference type="EMBL" id="CCX07234.1"/>
    </source>
</evidence>
<reference evidence="2 3" key="1">
    <citation type="journal article" date="2013" name="PLoS Genet.">
        <title>The genome and development-dependent transcriptomes of Pyronema confluens: a window into fungal evolution.</title>
        <authorList>
            <person name="Traeger S."/>
            <person name="Altegoer F."/>
            <person name="Freitag M."/>
            <person name="Gabaldon T."/>
            <person name="Kempken F."/>
            <person name="Kumar A."/>
            <person name="Marcet-Houben M."/>
            <person name="Poggeler S."/>
            <person name="Stajich J.E."/>
            <person name="Nowrousian M."/>
        </authorList>
    </citation>
    <scope>NUCLEOTIDE SEQUENCE [LARGE SCALE GENOMIC DNA]</scope>
    <source>
        <strain evidence="3">CBS 100304</strain>
        <tissue evidence="2">Vegetative mycelium</tissue>
    </source>
</reference>
<dbReference type="AlphaFoldDB" id="U4LAP6"/>
<dbReference type="OrthoDB" id="5448826at2759"/>
<proteinExistence type="predicted"/>
<dbReference type="EMBL" id="HF935345">
    <property type="protein sequence ID" value="CCX07234.1"/>
    <property type="molecule type" value="Genomic_DNA"/>
</dbReference>
<feature type="signal peptide" evidence="1">
    <location>
        <begin position="1"/>
        <end position="23"/>
    </location>
</feature>
<dbReference type="Proteomes" id="UP000018144">
    <property type="component" value="Unassembled WGS sequence"/>
</dbReference>
<gene>
    <name evidence="2" type="ORF">PCON_06823</name>
</gene>
<feature type="chain" id="PRO_5004652089" evidence="1">
    <location>
        <begin position="24"/>
        <end position="76"/>
    </location>
</feature>
<protein>
    <submittedName>
        <fullName evidence="2">Uncharacterized protein</fullName>
    </submittedName>
</protein>
<organism evidence="2 3">
    <name type="scientific">Pyronema omphalodes (strain CBS 100304)</name>
    <name type="common">Pyronema confluens</name>
    <dbReference type="NCBI Taxonomy" id="1076935"/>
    <lineage>
        <taxon>Eukaryota</taxon>
        <taxon>Fungi</taxon>
        <taxon>Dikarya</taxon>
        <taxon>Ascomycota</taxon>
        <taxon>Pezizomycotina</taxon>
        <taxon>Pezizomycetes</taxon>
        <taxon>Pezizales</taxon>
        <taxon>Pyronemataceae</taxon>
        <taxon>Pyronema</taxon>
    </lineage>
</organism>
<keyword evidence="1" id="KW-0732">Signal</keyword>
<evidence type="ECO:0000256" key="1">
    <source>
        <dbReference type="SAM" id="SignalP"/>
    </source>
</evidence>
<accession>U4LAP6</accession>
<name>U4LAP6_PYROM</name>
<sequence length="76" mass="7832">MKFSIILALFSVTAIIAAPTADGEVQAATDDVSSDACPSFGCGFRGFCCGRGCCVRGKQLCIGGICITKFGGKEME</sequence>
<keyword evidence="3" id="KW-1185">Reference proteome</keyword>